<sequence>MSMLLSLILVASDILASHGGHVTEPSTYQRARFRWWWPGGWISPDRVEAELTSIADGWFGGGEIADVRDSVKGAMDPHVYGWGESRWKDGILAAYEQAAKLRVHVDMTLGPHWPTGFPGYTPDSPETMKELVHGLIFVQAGEVFSGALPVPVAAPSGNQTGNL</sequence>
<protein>
    <submittedName>
        <fullName evidence="2">Alpha-L-rhamnosidase</fullName>
    </submittedName>
</protein>
<dbReference type="InterPro" id="IPR053161">
    <property type="entry name" value="Ulvan_degrading_GH"/>
</dbReference>
<dbReference type="AlphaFoldDB" id="A0A9P7U703"/>
<keyword evidence="3" id="KW-1185">Reference proteome</keyword>
<keyword evidence="1" id="KW-0732">Signal</keyword>
<evidence type="ECO:0000313" key="3">
    <source>
        <dbReference type="Proteomes" id="UP000699042"/>
    </source>
</evidence>
<comment type="caution">
    <text evidence="2">The sequence shown here is derived from an EMBL/GenBank/DDBJ whole genome shotgun (WGS) entry which is preliminary data.</text>
</comment>
<proteinExistence type="predicted"/>
<accession>A0A9P7U703</accession>
<feature type="chain" id="PRO_5040215937" evidence="1">
    <location>
        <begin position="20"/>
        <end position="163"/>
    </location>
</feature>
<dbReference type="PANTHER" id="PTHR36848:SF2">
    <property type="entry name" value="SECRETED PROTEIN"/>
    <property type="match status" value="1"/>
</dbReference>
<dbReference type="Proteomes" id="UP000699042">
    <property type="component" value="Unassembled WGS sequence"/>
</dbReference>
<feature type="non-terminal residue" evidence="2">
    <location>
        <position position="1"/>
    </location>
</feature>
<evidence type="ECO:0000313" key="2">
    <source>
        <dbReference type="EMBL" id="KAG7041983.1"/>
    </source>
</evidence>
<evidence type="ECO:0000256" key="1">
    <source>
        <dbReference type="SAM" id="SignalP"/>
    </source>
</evidence>
<reference evidence="2" key="1">
    <citation type="submission" date="2021-05" db="EMBL/GenBank/DDBJ databases">
        <title>Comparative genomics of three Colletotrichum scovillei strains and genetic complementation revealed genes involved fungal growth and virulence on chili pepper.</title>
        <authorList>
            <person name="Hsieh D.-K."/>
            <person name="Chuang S.-C."/>
            <person name="Chen C.-Y."/>
            <person name="Chao Y.-T."/>
            <person name="Lu M.-Y.J."/>
            <person name="Lee M.-H."/>
            <person name="Shih M.-C."/>
        </authorList>
    </citation>
    <scope>NUCLEOTIDE SEQUENCE</scope>
    <source>
        <strain evidence="2">Coll-153</strain>
    </source>
</reference>
<dbReference type="EMBL" id="JAESDN010000013">
    <property type="protein sequence ID" value="KAG7041983.1"/>
    <property type="molecule type" value="Genomic_DNA"/>
</dbReference>
<dbReference type="PANTHER" id="PTHR36848">
    <property type="entry name" value="DNA-BINDING PROTEIN (PUTATIVE SECRETED PROTEIN)-RELATED"/>
    <property type="match status" value="1"/>
</dbReference>
<feature type="signal peptide" evidence="1">
    <location>
        <begin position="1"/>
        <end position="19"/>
    </location>
</feature>
<gene>
    <name evidence="2" type="ORF">JMJ77_010090</name>
</gene>
<organism evidence="2 3">
    <name type="scientific">Colletotrichum scovillei</name>
    <dbReference type="NCBI Taxonomy" id="1209932"/>
    <lineage>
        <taxon>Eukaryota</taxon>
        <taxon>Fungi</taxon>
        <taxon>Dikarya</taxon>
        <taxon>Ascomycota</taxon>
        <taxon>Pezizomycotina</taxon>
        <taxon>Sordariomycetes</taxon>
        <taxon>Hypocreomycetidae</taxon>
        <taxon>Glomerellales</taxon>
        <taxon>Glomerellaceae</taxon>
        <taxon>Colletotrichum</taxon>
        <taxon>Colletotrichum acutatum species complex</taxon>
    </lineage>
</organism>
<name>A0A9P7U703_9PEZI</name>
<dbReference type="Pfam" id="PF17132">
    <property type="entry name" value="Glyco_hydro_106"/>
    <property type="match status" value="1"/>
</dbReference>